<keyword evidence="3" id="KW-1185">Reference proteome</keyword>
<comment type="caution">
    <text evidence="2">The sequence shown here is derived from an EMBL/GenBank/DDBJ whole genome shotgun (WGS) entry which is preliminary data.</text>
</comment>
<name>K2KQJ4_9GAMM</name>
<protein>
    <recommendedName>
        <fullName evidence="1">Acetyl-CoA hydrolase/transferase C-terminal domain-containing protein</fullName>
    </recommendedName>
</protein>
<dbReference type="STRING" id="740709.A10D4_03850"/>
<sequence length="628" mass="69337">MASIATTANARPAQSYSDADAIAEALIQRLGKRIVLGLPLGIGKANHVANALVRRAQQDSQLSLTIFTALTLEAPALSQGLPERFLSPLRERLFGGYPALLYAQLQRQGQLPANIQVHEFFLSPGRWLGQAHAQQHYVSVNYSQALALLIDLGVNVIAQWVAADEHSAQGLNLSSNPDLTVDLFRARARGELDFVAVAELHPKLPAMAGEARLQQPEFDLLLQQHDAQLALFTPPLQPVLAVHYAIGLHVSRLIADAGTLQIGIGAIGDAISHCLRLRQQQTEHYQQLLQQLPALPTSLTEHKHPFQEGLYACTEMLVDGMLHLVKHNIIRREVDGAIIHAAFFTGSEGFFQTLNELSEQQRQSIAMMSVNFTNRADSGDSVGKQQQRQHARFINSAMMVTLTGAVISDGVADSQVVSGVGGQYDFVSQATQLSNARSIITLPATRMRAGRVESTIKWQYPHCTIPRHLRDIFVTEYGVADTRYRSDADVIAALLCISDSRFQEPLRQQAVAAGKLPASYQIPASARNNYPARINAALAQQTTLPWFPLGTQFTTVEQHLVVALQRLNEWQGNRRWLLKHAPAAYWRQPATAFEVDCLARLQLQQPGWGKARVERGLVLWALRQTANE</sequence>
<dbReference type="RefSeq" id="WP_008487851.1">
    <property type="nucleotide sequence ID" value="NZ_AMRG01000004.1"/>
</dbReference>
<dbReference type="OrthoDB" id="9801795at2"/>
<evidence type="ECO:0000259" key="1">
    <source>
        <dbReference type="Pfam" id="PF13336"/>
    </source>
</evidence>
<dbReference type="EMBL" id="AMRG01000004">
    <property type="protein sequence ID" value="EKE84714.1"/>
    <property type="molecule type" value="Genomic_DNA"/>
</dbReference>
<dbReference type="PANTHER" id="PTHR21432:SF20">
    <property type="entry name" value="ACETYL-COA HYDROLASE"/>
    <property type="match status" value="1"/>
</dbReference>
<evidence type="ECO:0000313" key="3">
    <source>
        <dbReference type="Proteomes" id="UP000014115"/>
    </source>
</evidence>
<dbReference type="Pfam" id="PF13336">
    <property type="entry name" value="AcetylCoA_hyd_C"/>
    <property type="match status" value="1"/>
</dbReference>
<dbReference type="SUPFAM" id="SSF100950">
    <property type="entry name" value="NagB/RpiA/CoA transferase-like"/>
    <property type="match status" value="1"/>
</dbReference>
<dbReference type="Proteomes" id="UP000014115">
    <property type="component" value="Unassembled WGS sequence"/>
</dbReference>
<evidence type="ECO:0000313" key="2">
    <source>
        <dbReference type="EMBL" id="EKE84714.1"/>
    </source>
</evidence>
<gene>
    <name evidence="2" type="ORF">A10D4_03850</name>
</gene>
<accession>K2KQJ4</accession>
<dbReference type="eggNOG" id="COG0427">
    <property type="taxonomic scope" value="Bacteria"/>
</dbReference>
<dbReference type="InterPro" id="IPR037171">
    <property type="entry name" value="NagB/RpiA_transferase-like"/>
</dbReference>
<dbReference type="AlphaFoldDB" id="K2KQJ4"/>
<dbReference type="Gene3D" id="3.30.750.70">
    <property type="entry name" value="4-hydroxybutyrate coenzyme like domains"/>
    <property type="match status" value="1"/>
</dbReference>
<dbReference type="Gene3D" id="3.40.1080.20">
    <property type="entry name" value="Acetyl-CoA hydrolase/transferase C-terminal domain"/>
    <property type="match status" value="1"/>
</dbReference>
<dbReference type="InterPro" id="IPR026888">
    <property type="entry name" value="AcetylCoA_hyd_C"/>
</dbReference>
<dbReference type="GO" id="GO:0006083">
    <property type="term" value="P:acetate metabolic process"/>
    <property type="evidence" value="ECO:0007669"/>
    <property type="project" value="InterPro"/>
</dbReference>
<proteinExistence type="predicted"/>
<dbReference type="GO" id="GO:0008775">
    <property type="term" value="F:acetate CoA-transferase activity"/>
    <property type="evidence" value="ECO:0007669"/>
    <property type="project" value="InterPro"/>
</dbReference>
<organism evidence="2 3">
    <name type="scientific">Idiomarina xiamenensis 10-D-4</name>
    <dbReference type="NCBI Taxonomy" id="740709"/>
    <lineage>
        <taxon>Bacteria</taxon>
        <taxon>Pseudomonadati</taxon>
        <taxon>Pseudomonadota</taxon>
        <taxon>Gammaproteobacteria</taxon>
        <taxon>Alteromonadales</taxon>
        <taxon>Idiomarinaceae</taxon>
        <taxon>Idiomarina</taxon>
    </lineage>
</organism>
<feature type="domain" description="Acetyl-CoA hydrolase/transferase C-terminal" evidence="1">
    <location>
        <begin position="347"/>
        <end position="510"/>
    </location>
</feature>
<dbReference type="InterPro" id="IPR038460">
    <property type="entry name" value="AcetylCoA_hyd_C_sf"/>
</dbReference>
<reference evidence="2 3" key="1">
    <citation type="journal article" date="2012" name="J. Bacteriol.">
        <title>Genome Sequence of Idiomarina xiamenensis Type Strain 10-D-4.</title>
        <authorList>
            <person name="Lai Q."/>
            <person name="Wang L."/>
            <person name="Wang W."/>
            <person name="Shao Z."/>
        </authorList>
    </citation>
    <scope>NUCLEOTIDE SEQUENCE [LARGE SCALE GENOMIC DNA]</scope>
    <source>
        <strain evidence="2 3">10-D-4</strain>
    </source>
</reference>
<dbReference type="InterPro" id="IPR046433">
    <property type="entry name" value="ActCoA_hydro"/>
</dbReference>
<dbReference type="PATRIC" id="fig|740709.3.peg.778"/>
<dbReference type="PANTHER" id="PTHR21432">
    <property type="entry name" value="ACETYL-COA HYDROLASE-RELATED"/>
    <property type="match status" value="1"/>
</dbReference>